<evidence type="ECO:0000256" key="1">
    <source>
        <dbReference type="ARBA" id="ARBA00004275"/>
    </source>
</evidence>
<dbReference type="eggNOG" id="KOG1206">
    <property type="taxonomic scope" value="Eukaryota"/>
</dbReference>
<dbReference type="Proteomes" id="UP000008783">
    <property type="component" value="Unassembled WGS sequence"/>
</dbReference>
<evidence type="ECO:0000256" key="6">
    <source>
        <dbReference type="ARBA" id="ARBA00023002"/>
    </source>
</evidence>
<evidence type="ECO:0000256" key="11">
    <source>
        <dbReference type="SAM" id="MobiDB-lite"/>
    </source>
</evidence>
<dbReference type="HOGENOM" id="CLU_010194_18_1_1"/>
<dbReference type="Pfam" id="PF01575">
    <property type="entry name" value="MaoC_dehydratas"/>
    <property type="match status" value="1"/>
</dbReference>
<evidence type="ECO:0000256" key="9">
    <source>
        <dbReference type="ARBA" id="ARBA00023235"/>
    </source>
</evidence>
<keyword evidence="7" id="KW-0443">Lipid metabolism</keyword>
<keyword evidence="10" id="KW-0456">Lyase</keyword>
<reference key="1">
    <citation type="submission" date="2007-01" db="EMBL/GenBank/DDBJ databases">
        <title>The Genome Sequence of Puccinia graminis f. sp. tritici Strain CRL 75-36-700-3.</title>
        <authorList>
            <consortium name="The Broad Institute Genome Sequencing Platform"/>
            <person name="Birren B."/>
            <person name="Lander E."/>
            <person name="Galagan J."/>
            <person name="Nusbaum C."/>
            <person name="Devon K."/>
            <person name="Cuomo C."/>
            <person name="Jaffe D."/>
            <person name="Butler J."/>
            <person name="Alvarez P."/>
            <person name="Gnerre S."/>
            <person name="Grabherr M."/>
            <person name="Mauceli E."/>
            <person name="Brockman W."/>
            <person name="Young S."/>
            <person name="LaButti K."/>
            <person name="Sykes S."/>
            <person name="DeCaprio D."/>
            <person name="Crawford M."/>
            <person name="Koehrsen M."/>
            <person name="Engels R."/>
            <person name="Montgomery P."/>
            <person name="Pearson M."/>
            <person name="Howarth C."/>
            <person name="Larson L."/>
            <person name="White J."/>
            <person name="Zeng Q."/>
            <person name="Kodira C."/>
            <person name="Yandava C."/>
            <person name="Alvarado L."/>
            <person name="O'Leary S."/>
            <person name="Szabo L."/>
            <person name="Dean R."/>
            <person name="Schein J."/>
        </authorList>
    </citation>
    <scope>NUCLEOTIDE SEQUENCE</scope>
    <source>
        <strain>CRL 75-36-700-3</strain>
    </source>
</reference>
<feature type="region of interest" description="Disordered" evidence="11">
    <location>
        <begin position="622"/>
        <end position="646"/>
    </location>
</feature>
<dbReference type="GeneID" id="10527886"/>
<dbReference type="RefSeq" id="XP_003338927.2">
    <property type="nucleotide sequence ID" value="XM_003338879.2"/>
</dbReference>
<evidence type="ECO:0000256" key="10">
    <source>
        <dbReference type="ARBA" id="ARBA00023239"/>
    </source>
</evidence>
<dbReference type="EMBL" id="DS990038">
    <property type="protein sequence ID" value="EFP94508.2"/>
    <property type="molecule type" value="Genomic_DNA"/>
</dbReference>
<evidence type="ECO:0000256" key="8">
    <source>
        <dbReference type="ARBA" id="ARBA00023140"/>
    </source>
</evidence>
<dbReference type="AlphaFoldDB" id="E3NY59"/>
<dbReference type="PRINTS" id="PR00081">
    <property type="entry name" value="GDHRDH"/>
</dbReference>
<dbReference type="InterPro" id="IPR057326">
    <property type="entry name" value="KR_dom"/>
</dbReference>
<dbReference type="GO" id="GO:0004300">
    <property type="term" value="F:enoyl-CoA hydratase activity"/>
    <property type="evidence" value="ECO:0000318"/>
    <property type="project" value="GO_Central"/>
</dbReference>
<evidence type="ECO:0000313" key="14">
    <source>
        <dbReference type="Proteomes" id="UP000008783"/>
    </source>
</evidence>
<dbReference type="Gene3D" id="3.40.50.720">
    <property type="entry name" value="NAD(P)-binding Rossmann-like Domain"/>
    <property type="match status" value="2"/>
</dbReference>
<dbReference type="VEuPathDB" id="FungiDB:PGTG_20464"/>
<dbReference type="InterPro" id="IPR020904">
    <property type="entry name" value="Sc_DH/Rdtase_CS"/>
</dbReference>
<dbReference type="KEGG" id="pgr:PGTG_20464"/>
<dbReference type="InterPro" id="IPR029069">
    <property type="entry name" value="HotDog_dom_sf"/>
</dbReference>
<evidence type="ECO:0000259" key="12">
    <source>
        <dbReference type="SMART" id="SM00822"/>
    </source>
</evidence>
<proteinExistence type="inferred from homology"/>
<dbReference type="Pfam" id="PF22622">
    <property type="entry name" value="MFE-2_hydrat-2_N"/>
    <property type="match status" value="1"/>
</dbReference>
<gene>
    <name evidence="13" type="ORF">PGTG_20464</name>
</gene>
<comment type="subcellular location">
    <subcellularLocation>
        <location evidence="1">Peroxisome</location>
    </subcellularLocation>
</comment>
<dbReference type="CDD" id="cd03448">
    <property type="entry name" value="HDE_HSD"/>
    <property type="match status" value="1"/>
</dbReference>
<dbReference type="InterPro" id="IPR002539">
    <property type="entry name" value="MaoC-like_dom"/>
</dbReference>
<dbReference type="InterPro" id="IPR054357">
    <property type="entry name" value="MFE-2_N"/>
</dbReference>
<dbReference type="InterPro" id="IPR002347">
    <property type="entry name" value="SDR_fam"/>
</dbReference>
<dbReference type="GO" id="GO:0003857">
    <property type="term" value="F:(3S)-3-hydroxyacyl-CoA dehydrogenase (NAD+) activity"/>
    <property type="evidence" value="ECO:0000318"/>
    <property type="project" value="GO_Central"/>
</dbReference>
<dbReference type="GO" id="GO:0044594">
    <property type="term" value="F:17-beta-hydroxysteroid dehydrogenase (NAD+) activity"/>
    <property type="evidence" value="ECO:0000318"/>
    <property type="project" value="GO_Central"/>
</dbReference>
<dbReference type="GO" id="GO:0006635">
    <property type="term" value="P:fatty acid beta-oxidation"/>
    <property type="evidence" value="ECO:0000318"/>
    <property type="project" value="GO_Central"/>
</dbReference>
<evidence type="ECO:0000256" key="7">
    <source>
        <dbReference type="ARBA" id="ARBA00023098"/>
    </source>
</evidence>
<keyword evidence="6" id="KW-0560">Oxidoreductase</keyword>
<dbReference type="Pfam" id="PF00106">
    <property type="entry name" value="adh_short"/>
    <property type="match status" value="2"/>
</dbReference>
<dbReference type="InParanoid" id="E3NY59"/>
<dbReference type="InterPro" id="IPR051687">
    <property type="entry name" value="Peroxisomal_Beta-Oxidation"/>
</dbReference>
<dbReference type="Gene3D" id="3.10.129.10">
    <property type="entry name" value="Hotdog Thioesterase"/>
    <property type="match status" value="2"/>
</dbReference>
<keyword evidence="4" id="KW-0276">Fatty acid metabolism</keyword>
<evidence type="ECO:0000313" key="13">
    <source>
        <dbReference type="EMBL" id="EFP94508.2"/>
    </source>
</evidence>
<keyword evidence="9" id="KW-0413">Isomerase</keyword>
<keyword evidence="5" id="KW-0521">NADP</keyword>
<evidence type="ECO:0000256" key="3">
    <source>
        <dbReference type="ARBA" id="ARBA00006484"/>
    </source>
</evidence>
<comment type="pathway">
    <text evidence="2">Lipid metabolism; fatty acid beta-oxidation.</text>
</comment>
<dbReference type="PANTHER" id="PTHR45024">
    <property type="entry name" value="DEHYDROGENASES, SHORT CHAIN"/>
    <property type="match status" value="1"/>
</dbReference>
<dbReference type="SUPFAM" id="SSF51735">
    <property type="entry name" value="NAD(P)-binding Rossmann-fold domains"/>
    <property type="match status" value="2"/>
</dbReference>
<dbReference type="GO" id="GO:0005777">
    <property type="term" value="C:peroxisome"/>
    <property type="evidence" value="ECO:0000318"/>
    <property type="project" value="GO_Central"/>
</dbReference>
<keyword evidence="14" id="KW-1185">Reference proteome</keyword>
<dbReference type="OrthoDB" id="3592703at2759"/>
<dbReference type="GO" id="GO:0016853">
    <property type="term" value="F:isomerase activity"/>
    <property type="evidence" value="ECO:0007669"/>
    <property type="project" value="UniProtKB-KW"/>
</dbReference>
<dbReference type="InterPro" id="IPR036291">
    <property type="entry name" value="NAD(P)-bd_dom_sf"/>
</dbReference>
<evidence type="ECO:0000256" key="4">
    <source>
        <dbReference type="ARBA" id="ARBA00022832"/>
    </source>
</evidence>
<evidence type="ECO:0000256" key="5">
    <source>
        <dbReference type="ARBA" id="ARBA00022857"/>
    </source>
</evidence>
<feature type="non-terminal residue" evidence="13">
    <location>
        <position position="1"/>
    </location>
</feature>
<dbReference type="FunFam" id="3.40.50.720:FF:000084">
    <property type="entry name" value="Short-chain dehydrogenase reductase"/>
    <property type="match status" value="1"/>
</dbReference>
<dbReference type="UniPathway" id="UPA00659"/>
<evidence type="ECO:0000256" key="2">
    <source>
        <dbReference type="ARBA" id="ARBA00005005"/>
    </source>
</evidence>
<feature type="domain" description="Ketoreductase" evidence="12">
    <location>
        <begin position="341"/>
        <end position="530"/>
    </location>
</feature>
<sequence>KHPYQQSYSNRSNAALVKPSIKSYVSTSKIVMSTPISFNQKTVIVTGAGGGLGKCYAIFFASRGANVVVNDMSKDAADNVVNEIKKSGQGNALANYDNVVEGHKIVKQAVDNFGTVHILINNAGVLRDKSFKSMTDQEWDVVQAVHVQGPYACTKAAWPIMRKQKFGRIINTASAAGLYGNFGQANYSAAKLSQVTFSKTLAREGAKYNILVNAIAPVAASQMTATIMPPEMLKELTPEAIVPLVAYLVSEENTKESGQVFESGAGWYGKLRRERCRGAVFKTDDSFTPSAVMARFDEINDFENPTYPENITDANYLELLERAKKLASNKQASSPVEFRGKTVLVTGAGNGLGRAYALMFGKLGANVVVNDMSREACEKVVNEVKQLGAQAVASVSSVEDGPKVVNTALESFGGLHVVINNAGILRDKSFHSMTDAEWDIVLRVHLRGTYSISHAAWPIFLKQKYGRILNTTSAVGIYGNFGQANYSTAKAGILGLTQTLAIEGKKHNIFCNTIAPNAGTSMTATIWPDEMVQAFKPDYVAPLVGYLTSEANQDTTGKLYEVSGGWCAAVRWQRSFGHSFPAGQVSPEKLKEKWNQIIKFDERATHPTSTTEALEQIVANFGAEEESEDSSSGDSVGDYSDPEDSELVATAKKSVPEAMEYTFTEKDCILYNLGIGANEKQLKYVYEADEEFQVIPTFGVIPQFPSSSQMPVDWLPNFSPMMLLHGEQYLAIKKFPIPTSGTFVNQTRLMEATDKGKAAAVVTITHTYDKESGELLFENQGTVFIRGSGGFGGKKTSSDRGAASAPNKPPNRKPDAVITEKTEARQAALYRLNGDFNPLHIDPSFSAVGGFENPILHGLCFFGISGKHVYEKFGPFKDIKVRFVGSVYPGETIETNMWKEENKVIFVTKCKERDTVVLGSAAATLA</sequence>
<keyword evidence="8" id="KW-0576">Peroxisome</keyword>
<name>E3NY59_PUCGT</name>
<dbReference type="STRING" id="418459.E3NY59"/>
<organism evidence="13 14">
    <name type="scientific">Puccinia graminis f. sp. tritici (strain CRL 75-36-700-3 / race SCCL)</name>
    <name type="common">Black stem rust fungus</name>
    <dbReference type="NCBI Taxonomy" id="418459"/>
    <lineage>
        <taxon>Eukaryota</taxon>
        <taxon>Fungi</taxon>
        <taxon>Dikarya</taxon>
        <taxon>Basidiomycota</taxon>
        <taxon>Pucciniomycotina</taxon>
        <taxon>Pucciniomycetes</taxon>
        <taxon>Pucciniales</taxon>
        <taxon>Pucciniaceae</taxon>
        <taxon>Puccinia</taxon>
    </lineage>
</organism>
<dbReference type="PRINTS" id="PR00080">
    <property type="entry name" value="SDRFAMILY"/>
</dbReference>
<dbReference type="PANTHER" id="PTHR45024:SF2">
    <property type="entry name" value="SCP2 DOMAIN-CONTAINING PROTEIN"/>
    <property type="match status" value="1"/>
</dbReference>
<reference evidence="14" key="2">
    <citation type="journal article" date="2011" name="Proc. Natl. Acad. Sci. U.S.A.">
        <title>Obligate biotrophy features unraveled by the genomic analysis of rust fungi.</title>
        <authorList>
            <person name="Duplessis S."/>
            <person name="Cuomo C.A."/>
            <person name="Lin Y.-C."/>
            <person name="Aerts A."/>
            <person name="Tisserant E."/>
            <person name="Veneault-Fourrey C."/>
            <person name="Joly D.L."/>
            <person name="Hacquard S."/>
            <person name="Amselem J."/>
            <person name="Cantarel B.L."/>
            <person name="Chiu R."/>
            <person name="Coutinho P.M."/>
            <person name="Feau N."/>
            <person name="Field M."/>
            <person name="Frey P."/>
            <person name="Gelhaye E."/>
            <person name="Goldberg J."/>
            <person name="Grabherr M.G."/>
            <person name="Kodira C.D."/>
            <person name="Kohler A."/>
            <person name="Kuees U."/>
            <person name="Lindquist E.A."/>
            <person name="Lucas S.M."/>
            <person name="Mago R."/>
            <person name="Mauceli E."/>
            <person name="Morin E."/>
            <person name="Murat C."/>
            <person name="Pangilinan J.L."/>
            <person name="Park R."/>
            <person name="Pearson M."/>
            <person name="Quesneville H."/>
            <person name="Rouhier N."/>
            <person name="Sakthikumar S."/>
            <person name="Salamov A.A."/>
            <person name="Schmutz J."/>
            <person name="Selles B."/>
            <person name="Shapiro H."/>
            <person name="Tanguay P."/>
            <person name="Tuskan G.A."/>
            <person name="Henrissat B."/>
            <person name="Van de Peer Y."/>
            <person name="Rouze P."/>
            <person name="Ellis J.G."/>
            <person name="Dodds P.N."/>
            <person name="Schein J.E."/>
            <person name="Zhong S."/>
            <person name="Hamelin R.C."/>
            <person name="Grigoriev I.V."/>
            <person name="Szabo L.J."/>
            <person name="Martin F."/>
        </authorList>
    </citation>
    <scope>NUCLEOTIDE SEQUENCE [LARGE SCALE GENOMIC DNA]</scope>
    <source>
        <strain evidence="14">CRL 75-36-700-3 / race SCCL</strain>
    </source>
</reference>
<dbReference type="CDD" id="cd05353">
    <property type="entry name" value="hydroxyacyl-CoA-like_DH_SDR_c-like"/>
    <property type="match status" value="2"/>
</dbReference>
<accession>E3NY59</accession>
<comment type="similarity">
    <text evidence="3">Belongs to the short-chain dehydrogenases/reductases (SDR) family.</text>
</comment>
<protein>
    <recommendedName>
        <fullName evidence="12">Ketoreductase domain-containing protein</fullName>
    </recommendedName>
</protein>
<dbReference type="PROSITE" id="PS00061">
    <property type="entry name" value="ADH_SHORT"/>
    <property type="match status" value="1"/>
</dbReference>
<dbReference type="FunFam" id="3.40.50.720:FF:000410">
    <property type="entry name" value="Peroxisomal multifunctional beta-oxidation protein"/>
    <property type="match status" value="1"/>
</dbReference>
<dbReference type="SUPFAM" id="SSF54637">
    <property type="entry name" value="Thioesterase/thiol ester dehydrase-isomerase"/>
    <property type="match status" value="2"/>
</dbReference>
<dbReference type="SMART" id="SM00822">
    <property type="entry name" value="PKS_KR"/>
    <property type="match status" value="1"/>
</dbReference>
<feature type="region of interest" description="Disordered" evidence="11">
    <location>
        <begin position="788"/>
        <end position="815"/>
    </location>
</feature>